<evidence type="ECO:0000313" key="2">
    <source>
        <dbReference type="EMBL" id="PSS05195.1"/>
    </source>
</evidence>
<evidence type="ECO:0000256" key="1">
    <source>
        <dbReference type="SAM" id="MobiDB-lite"/>
    </source>
</evidence>
<dbReference type="EMBL" id="KZ678372">
    <property type="protein sequence ID" value="PSS05195.1"/>
    <property type="molecule type" value="Genomic_DNA"/>
</dbReference>
<gene>
    <name evidence="2" type="ORF">BD289DRAFT_478095</name>
</gene>
<dbReference type="InParanoid" id="A0A2T3ANP0"/>
<dbReference type="OrthoDB" id="5216135at2759"/>
<proteinExistence type="predicted"/>
<dbReference type="Proteomes" id="UP000241462">
    <property type="component" value="Unassembled WGS sequence"/>
</dbReference>
<accession>A0A2T3ANP0</accession>
<reference evidence="2 3" key="1">
    <citation type="journal article" date="2018" name="Mycol. Prog.">
        <title>Coniella lustricola, a new species from submerged detritus.</title>
        <authorList>
            <person name="Raudabaugh D.B."/>
            <person name="Iturriaga T."/>
            <person name="Carver A."/>
            <person name="Mondo S."/>
            <person name="Pangilinan J."/>
            <person name="Lipzen A."/>
            <person name="He G."/>
            <person name="Amirebrahimi M."/>
            <person name="Grigoriev I.V."/>
            <person name="Miller A.N."/>
        </authorList>
    </citation>
    <scope>NUCLEOTIDE SEQUENCE [LARGE SCALE GENOMIC DNA]</scope>
    <source>
        <strain evidence="2 3">B22-T-1</strain>
    </source>
</reference>
<protein>
    <submittedName>
        <fullName evidence="2">Uncharacterized protein</fullName>
    </submittedName>
</protein>
<feature type="region of interest" description="Disordered" evidence="1">
    <location>
        <begin position="25"/>
        <end position="48"/>
    </location>
</feature>
<evidence type="ECO:0000313" key="3">
    <source>
        <dbReference type="Proteomes" id="UP000241462"/>
    </source>
</evidence>
<sequence>MAKITFDSIAKDNESLAGEIHALVSRSPLPAQQQAKNDGEDNGETDEGEENLKSLLRRLYGSICEFRDFRGYAATSDKKIIATWKSFLMPIRALAQMRPDGQMIAARMILYLGAAFPAASQLPRHLPRSTTAQNQVDLRFGLLIALDDALLECLTALWDRSHHRASFRWVFTHHSVSKTLCHVKCQCQIVPEDVQEDEEAMEKWAELRNSERFNTACLTRLCQLIPAHGVRGGYLWHRADGDTTKRSRDPDATQWSYEGDGEERLLKWQYIGSDGPIREDYQYDIIKSDVKPTQYDSRSRQLLRRSRQFVLDARRIAAVNLFKDRRVAAQCALARHFPAELQEYVLGHLDAHKPQEHPYLSKIDLSIAYASFPDIVYHYLEHAITRLSHTTPYWTSNLGTMQA</sequence>
<keyword evidence="3" id="KW-1185">Reference proteome</keyword>
<dbReference type="AlphaFoldDB" id="A0A2T3ANP0"/>
<organism evidence="2 3">
    <name type="scientific">Coniella lustricola</name>
    <dbReference type="NCBI Taxonomy" id="2025994"/>
    <lineage>
        <taxon>Eukaryota</taxon>
        <taxon>Fungi</taxon>
        <taxon>Dikarya</taxon>
        <taxon>Ascomycota</taxon>
        <taxon>Pezizomycotina</taxon>
        <taxon>Sordariomycetes</taxon>
        <taxon>Sordariomycetidae</taxon>
        <taxon>Diaporthales</taxon>
        <taxon>Schizoparmaceae</taxon>
        <taxon>Coniella</taxon>
    </lineage>
</organism>
<name>A0A2T3ANP0_9PEZI</name>